<dbReference type="AlphaFoldDB" id="A0A485K6I6"/>
<accession>A0A485K6I6</accession>
<protein>
    <submittedName>
        <fullName evidence="3">Aste57867_697 protein</fullName>
    </submittedName>
</protein>
<name>A0A485K6I6_9STRA</name>
<keyword evidence="4" id="KW-1185">Reference proteome</keyword>
<reference evidence="2" key="2">
    <citation type="submission" date="2019-06" db="EMBL/GenBank/DDBJ databases">
        <title>Genomics analysis of Aphanomyces spp. identifies a new class of oomycete effector associated with host adaptation.</title>
        <authorList>
            <person name="Gaulin E."/>
        </authorList>
    </citation>
    <scope>NUCLEOTIDE SEQUENCE</scope>
    <source>
        <strain evidence="2">CBS 578.67</strain>
    </source>
</reference>
<dbReference type="EMBL" id="VJMH01000041">
    <property type="protein sequence ID" value="KAF0719900.1"/>
    <property type="molecule type" value="Genomic_DNA"/>
</dbReference>
<evidence type="ECO:0000256" key="1">
    <source>
        <dbReference type="SAM" id="MobiDB-lite"/>
    </source>
</evidence>
<gene>
    <name evidence="3" type="primary">Aste57867_697</name>
    <name evidence="2" type="ORF">As57867_000696</name>
    <name evidence="3" type="ORF">ASTE57867_697</name>
</gene>
<sequence length="509" mass="56747">MLGQDQLNETELRGAGESDHHVVPSAPAANGTPFMRDTSPNVSLAALVHQTEELLSTNMTSAASEAPHPDFHKLTAVNPSTASEENENNLREAKTWLQYCPVHANQWVIYEVKLRPDILMVAIEDLLSTVLLCRGLKPDGATLPTGCDFYRRKLTDPPQTTMFHVPKDEIVFTRVGVSGSKLRVLRLFVAFASPVPQVMSSSNTQLHAAADAIFHQVRSAIMDVGYALTILSSPAFCDETCDDNVTLDEDYIRDVKSVFDSEMKANLRQLSLPLEEYAHGHELACAQLMSLLEPVYVQFKIVKPQPKRIALERTPDQPYADEPTDALPPSRGARVTHLVHALWKKLDRHASATVAQKIHDKKKQVEGRVEFARELRHAAITCIVEHEPTKEMLKTALGPSCVWDGALLYDGSCILGKIPAKLYVTYERMIFKYGMLMFATMKEIPFDNIAGVTKPTVMGIAVLSIRTKEPAEDVQITVASDIDRIFQLLEQIFIMHAQPLQEVEDVFVR</sequence>
<dbReference type="EMBL" id="CAADRA010000041">
    <property type="protein sequence ID" value="VFT77921.1"/>
    <property type="molecule type" value="Genomic_DNA"/>
</dbReference>
<dbReference type="OrthoDB" id="63696at2759"/>
<organism evidence="3 4">
    <name type="scientific">Aphanomyces stellatus</name>
    <dbReference type="NCBI Taxonomy" id="120398"/>
    <lineage>
        <taxon>Eukaryota</taxon>
        <taxon>Sar</taxon>
        <taxon>Stramenopiles</taxon>
        <taxon>Oomycota</taxon>
        <taxon>Saprolegniomycetes</taxon>
        <taxon>Saprolegniales</taxon>
        <taxon>Verrucalvaceae</taxon>
        <taxon>Aphanomyces</taxon>
    </lineage>
</organism>
<evidence type="ECO:0000313" key="4">
    <source>
        <dbReference type="Proteomes" id="UP000332933"/>
    </source>
</evidence>
<proteinExistence type="predicted"/>
<evidence type="ECO:0000313" key="3">
    <source>
        <dbReference type="EMBL" id="VFT77921.1"/>
    </source>
</evidence>
<evidence type="ECO:0000313" key="2">
    <source>
        <dbReference type="EMBL" id="KAF0719900.1"/>
    </source>
</evidence>
<feature type="compositionally biased region" description="Basic and acidic residues" evidence="1">
    <location>
        <begin position="10"/>
        <end position="22"/>
    </location>
</feature>
<reference evidence="3 4" key="1">
    <citation type="submission" date="2019-03" db="EMBL/GenBank/DDBJ databases">
        <authorList>
            <person name="Gaulin E."/>
            <person name="Dumas B."/>
        </authorList>
    </citation>
    <scope>NUCLEOTIDE SEQUENCE [LARGE SCALE GENOMIC DNA]</scope>
    <source>
        <strain evidence="3">CBS 568.67</strain>
    </source>
</reference>
<dbReference type="Proteomes" id="UP000332933">
    <property type="component" value="Unassembled WGS sequence"/>
</dbReference>
<feature type="region of interest" description="Disordered" evidence="1">
    <location>
        <begin position="1"/>
        <end position="36"/>
    </location>
</feature>